<evidence type="ECO:0000313" key="1">
    <source>
        <dbReference type="EMBL" id="CAL1365650.1"/>
    </source>
</evidence>
<sequence>MFTLPSSSAMPLLQFPVNRGSSYLTTQSVKFFVPLRRGQYVQAYVAVFPKTIPAYSNTSNHAMQSLYEILKVELMASFGEIKAAYRTLAKIHHLDRECFNDGDCNYMQIRMLMRHSLI</sequence>
<dbReference type="InterPro" id="IPR001623">
    <property type="entry name" value="DnaJ_domain"/>
</dbReference>
<keyword evidence="2" id="KW-1185">Reference proteome</keyword>
<dbReference type="InterPro" id="IPR036869">
    <property type="entry name" value="J_dom_sf"/>
</dbReference>
<dbReference type="AlphaFoldDB" id="A0AAV2D2B3"/>
<gene>
    <name evidence="1" type="ORF">LTRI10_LOCUS10272</name>
</gene>
<reference evidence="1 2" key="1">
    <citation type="submission" date="2024-04" db="EMBL/GenBank/DDBJ databases">
        <authorList>
            <person name="Fracassetti M."/>
        </authorList>
    </citation>
    <scope>NUCLEOTIDE SEQUENCE [LARGE SCALE GENOMIC DNA]</scope>
</reference>
<dbReference type="Proteomes" id="UP001497516">
    <property type="component" value="Chromosome 2"/>
</dbReference>
<proteinExistence type="predicted"/>
<evidence type="ECO:0000313" key="2">
    <source>
        <dbReference type="Proteomes" id="UP001497516"/>
    </source>
</evidence>
<dbReference type="EMBL" id="OZ034815">
    <property type="protein sequence ID" value="CAL1365650.1"/>
    <property type="molecule type" value="Genomic_DNA"/>
</dbReference>
<dbReference type="PANTHER" id="PTHR45432:SF2">
    <property type="entry name" value="CHAPERONE PROTEIN DNAJ 11, CHLOROPLASTIC"/>
    <property type="match status" value="1"/>
</dbReference>
<dbReference type="SUPFAM" id="SSF46565">
    <property type="entry name" value="Chaperone J-domain"/>
    <property type="match status" value="1"/>
</dbReference>
<dbReference type="Gene3D" id="1.10.287.110">
    <property type="entry name" value="DnaJ domain"/>
    <property type="match status" value="1"/>
</dbReference>
<organism evidence="1 2">
    <name type="scientific">Linum trigynum</name>
    <dbReference type="NCBI Taxonomy" id="586398"/>
    <lineage>
        <taxon>Eukaryota</taxon>
        <taxon>Viridiplantae</taxon>
        <taxon>Streptophyta</taxon>
        <taxon>Embryophyta</taxon>
        <taxon>Tracheophyta</taxon>
        <taxon>Spermatophyta</taxon>
        <taxon>Magnoliopsida</taxon>
        <taxon>eudicotyledons</taxon>
        <taxon>Gunneridae</taxon>
        <taxon>Pentapetalae</taxon>
        <taxon>rosids</taxon>
        <taxon>fabids</taxon>
        <taxon>Malpighiales</taxon>
        <taxon>Linaceae</taxon>
        <taxon>Linum</taxon>
    </lineage>
</organism>
<protein>
    <recommendedName>
        <fullName evidence="3">J domain-containing protein</fullName>
    </recommendedName>
</protein>
<name>A0AAV2D2B3_9ROSI</name>
<dbReference type="CDD" id="cd06257">
    <property type="entry name" value="DnaJ"/>
    <property type="match status" value="1"/>
</dbReference>
<accession>A0AAV2D2B3</accession>
<evidence type="ECO:0008006" key="3">
    <source>
        <dbReference type="Google" id="ProtNLM"/>
    </source>
</evidence>
<dbReference type="PANTHER" id="PTHR45432">
    <property type="entry name" value="CHAPERONE PROTEIN DNAJ 11, CHLOROPLASTIC-LIKE"/>
    <property type="match status" value="1"/>
</dbReference>